<protein>
    <submittedName>
        <fullName evidence="2">Uncharacterized protein</fullName>
    </submittedName>
</protein>
<feature type="region of interest" description="Disordered" evidence="1">
    <location>
        <begin position="1"/>
        <end position="29"/>
    </location>
</feature>
<evidence type="ECO:0000256" key="1">
    <source>
        <dbReference type="SAM" id="MobiDB-lite"/>
    </source>
</evidence>
<proteinExistence type="predicted"/>
<evidence type="ECO:0000313" key="3">
    <source>
        <dbReference type="Proteomes" id="UP000239757"/>
    </source>
</evidence>
<evidence type="ECO:0000313" key="2">
    <source>
        <dbReference type="EMBL" id="PPS12889.1"/>
    </source>
</evidence>
<gene>
    <name evidence="2" type="ORF">GOBAR_AA07752</name>
</gene>
<reference evidence="2 3" key="1">
    <citation type="submission" date="2015-01" db="EMBL/GenBank/DDBJ databases">
        <title>Genome of allotetraploid Gossypium barbadense reveals genomic plasticity and fiber elongation in cotton evolution.</title>
        <authorList>
            <person name="Chen X."/>
            <person name="Liu X."/>
            <person name="Zhao B."/>
            <person name="Zheng H."/>
            <person name="Hu Y."/>
            <person name="Lu G."/>
            <person name="Yang C."/>
            <person name="Chen J."/>
            <person name="Shan C."/>
            <person name="Zhang L."/>
            <person name="Zhou Y."/>
            <person name="Wang L."/>
            <person name="Guo W."/>
            <person name="Bai Y."/>
            <person name="Ruan J."/>
            <person name="Shangguan X."/>
            <person name="Mao Y."/>
            <person name="Jiang J."/>
            <person name="Zhu Y."/>
            <person name="Lei J."/>
            <person name="Kang H."/>
            <person name="Chen S."/>
            <person name="He X."/>
            <person name="Wang R."/>
            <person name="Wang Y."/>
            <person name="Chen J."/>
            <person name="Wang L."/>
            <person name="Yu S."/>
            <person name="Wang B."/>
            <person name="Wei J."/>
            <person name="Song S."/>
            <person name="Lu X."/>
            <person name="Gao Z."/>
            <person name="Gu W."/>
            <person name="Deng X."/>
            <person name="Ma D."/>
            <person name="Wang S."/>
            <person name="Liang W."/>
            <person name="Fang L."/>
            <person name="Cai C."/>
            <person name="Zhu X."/>
            <person name="Zhou B."/>
            <person name="Zhang Y."/>
            <person name="Chen Z."/>
            <person name="Xu S."/>
            <person name="Zhu R."/>
            <person name="Wang S."/>
            <person name="Zhang T."/>
            <person name="Zhao G."/>
        </authorList>
    </citation>
    <scope>NUCLEOTIDE SEQUENCE [LARGE SCALE GENOMIC DNA]</scope>
    <source>
        <strain evidence="3">cv. Xinhai21</strain>
        <tissue evidence="2">Leaf</tissue>
    </source>
</reference>
<dbReference type="AlphaFoldDB" id="A0A2P5YBD1"/>
<sequence>MSSSSGKKAVVPTSKKRKGESSSSSPTTEAQPLIAGRWIDWAAIEQVQLAETIWALLTIDLWELFFRIIEPTYLEITMELCSPFHLHTIMINCDDPGTIQFQRPKIGTVLGLYTEEFKEENDLHALNRHIYRSPSRCWDALDGKRALASSTLTMPTFYGVCHTTPTFKALEGGYLYLTLRYSVGSILRAPQHHSPRIILNPHRPDEEAYEDIPDDVPPQHEDPPTQPPPPSHPVHAMASYADISERLTRFEQQCFQQIDNIDATLQQICQHLHISSPIPPRPFALHSLTHEHGRCEG</sequence>
<feature type="region of interest" description="Disordered" evidence="1">
    <location>
        <begin position="206"/>
        <end position="233"/>
    </location>
</feature>
<name>A0A2P5YBD1_GOSBA</name>
<organism evidence="2 3">
    <name type="scientific">Gossypium barbadense</name>
    <name type="common">Sea Island cotton</name>
    <name type="synonym">Hibiscus barbadensis</name>
    <dbReference type="NCBI Taxonomy" id="3634"/>
    <lineage>
        <taxon>Eukaryota</taxon>
        <taxon>Viridiplantae</taxon>
        <taxon>Streptophyta</taxon>
        <taxon>Embryophyta</taxon>
        <taxon>Tracheophyta</taxon>
        <taxon>Spermatophyta</taxon>
        <taxon>Magnoliopsida</taxon>
        <taxon>eudicotyledons</taxon>
        <taxon>Gunneridae</taxon>
        <taxon>Pentapetalae</taxon>
        <taxon>rosids</taxon>
        <taxon>malvids</taxon>
        <taxon>Malvales</taxon>
        <taxon>Malvaceae</taxon>
        <taxon>Malvoideae</taxon>
        <taxon>Gossypium</taxon>
    </lineage>
</organism>
<accession>A0A2P5YBD1</accession>
<dbReference type="Proteomes" id="UP000239757">
    <property type="component" value="Unassembled WGS sequence"/>
</dbReference>
<dbReference type="EMBL" id="KZ663417">
    <property type="protein sequence ID" value="PPS12889.1"/>
    <property type="molecule type" value="Genomic_DNA"/>
</dbReference>